<sequence length="112" mass="13413">MSWQTENDFDAESTCILKITEYFLTEYFGHSESASSDMIAEYFRRFDIPYVENFIAHELSWELAMRIHYTIGLGGDRGLFPTWVVENKMTRTPANALEYMRKHYWEKYPNFD</sequence>
<accession>A0A368KN77</accession>
<dbReference type="AlphaFoldDB" id="A0A368KN77"/>
<gene>
    <name evidence="1" type="ORF">DTL42_16885</name>
</gene>
<name>A0A368KN77_9BACT</name>
<evidence type="ECO:0000313" key="1">
    <source>
        <dbReference type="EMBL" id="RCS44601.1"/>
    </source>
</evidence>
<proteinExistence type="predicted"/>
<dbReference type="Proteomes" id="UP000253562">
    <property type="component" value="Unassembled WGS sequence"/>
</dbReference>
<protein>
    <submittedName>
        <fullName evidence="1">Uncharacterized protein</fullName>
    </submittedName>
</protein>
<evidence type="ECO:0000313" key="2">
    <source>
        <dbReference type="Proteomes" id="UP000253562"/>
    </source>
</evidence>
<dbReference type="RefSeq" id="WP_114370087.1">
    <property type="nucleotide sequence ID" value="NZ_QPEX01000034.1"/>
</dbReference>
<organism evidence="1 2">
    <name type="scientific">Bremerella cremea</name>
    <dbReference type="NCBI Taxonomy" id="1031537"/>
    <lineage>
        <taxon>Bacteria</taxon>
        <taxon>Pseudomonadati</taxon>
        <taxon>Planctomycetota</taxon>
        <taxon>Planctomycetia</taxon>
        <taxon>Pirellulales</taxon>
        <taxon>Pirellulaceae</taxon>
        <taxon>Bremerella</taxon>
    </lineage>
</organism>
<dbReference type="EMBL" id="QPEX01000034">
    <property type="protein sequence ID" value="RCS44601.1"/>
    <property type="molecule type" value="Genomic_DNA"/>
</dbReference>
<reference evidence="1 2" key="1">
    <citation type="submission" date="2018-07" db="EMBL/GenBank/DDBJ databases">
        <title>Comparative genomes isolates from brazilian mangrove.</title>
        <authorList>
            <person name="De Araujo J.E."/>
            <person name="Taketani R.G."/>
            <person name="Silva M.C.P."/>
            <person name="Lourenco M.V."/>
            <person name="Oliveira V.M."/>
            <person name="Andreote F.D."/>
        </authorList>
    </citation>
    <scope>NUCLEOTIDE SEQUENCE [LARGE SCALE GENOMIC DNA]</scope>
    <source>
        <strain evidence="1 2">HEX PRIS-MGV</strain>
    </source>
</reference>
<comment type="caution">
    <text evidence="1">The sequence shown here is derived from an EMBL/GenBank/DDBJ whole genome shotgun (WGS) entry which is preliminary data.</text>
</comment>